<dbReference type="GO" id="GO:0005789">
    <property type="term" value="C:endoplasmic reticulum membrane"/>
    <property type="evidence" value="ECO:0007669"/>
    <property type="project" value="UniProtKB-SubCell"/>
</dbReference>
<keyword evidence="4 9" id="KW-1133">Transmembrane helix</keyword>
<evidence type="ECO:0000256" key="3">
    <source>
        <dbReference type="ARBA" id="ARBA00022692"/>
    </source>
</evidence>
<dbReference type="EMBL" id="HG806817">
    <property type="protein sequence ID" value="CDW59989.1"/>
    <property type="molecule type" value="Genomic_DNA"/>
</dbReference>
<dbReference type="GO" id="GO:0016095">
    <property type="term" value="P:polyprenol catabolic process"/>
    <property type="evidence" value="ECO:0007669"/>
    <property type="project" value="UniProtKB-UniRule"/>
</dbReference>
<dbReference type="GO" id="GO:0102389">
    <property type="term" value="F:polyprenol reductase activity"/>
    <property type="evidence" value="ECO:0007669"/>
    <property type="project" value="UniProtKB-UniRule"/>
</dbReference>
<keyword evidence="9" id="KW-0521">NADP</keyword>
<reference evidence="11" key="2">
    <citation type="submission" date="2014-03" db="EMBL/GenBank/DDBJ databases">
        <title>The whipworm genome and dual-species transcriptomics of an intimate host-pathogen interaction.</title>
        <authorList>
            <person name="Foth B.J."/>
            <person name="Tsai I.J."/>
            <person name="Reid A.J."/>
            <person name="Bancroft A.J."/>
            <person name="Nichol S."/>
            <person name="Tracey A."/>
            <person name="Holroyd N."/>
            <person name="Cotton J.A."/>
            <person name="Stanley E.J."/>
            <person name="Zarowiecki M."/>
            <person name="Liu J.Z."/>
            <person name="Huckvale T."/>
            <person name="Cooper P.J."/>
            <person name="Grencis R.K."/>
            <person name="Berriman M."/>
        </authorList>
    </citation>
    <scope>NUCLEOTIDE SEQUENCE [LARGE SCALE GENOMIC DNA]</scope>
</reference>
<organism evidence="11 12">
    <name type="scientific">Trichuris trichiura</name>
    <name type="common">Whipworm</name>
    <name type="synonym">Trichocephalus trichiurus</name>
    <dbReference type="NCBI Taxonomy" id="36087"/>
    <lineage>
        <taxon>Eukaryota</taxon>
        <taxon>Metazoa</taxon>
        <taxon>Ecdysozoa</taxon>
        <taxon>Nematoda</taxon>
        <taxon>Enoplea</taxon>
        <taxon>Dorylaimia</taxon>
        <taxon>Trichinellida</taxon>
        <taxon>Trichuridae</taxon>
        <taxon>Trichuris</taxon>
    </lineage>
</organism>
<reference evidence="11" key="1">
    <citation type="submission" date="2014-01" db="EMBL/GenBank/DDBJ databases">
        <authorList>
            <person name="Aslett M."/>
        </authorList>
    </citation>
    <scope>NUCLEOTIDE SEQUENCE</scope>
</reference>
<dbReference type="OrthoDB" id="5788137at2759"/>
<keyword evidence="3 9" id="KW-0812">Transmembrane</keyword>
<feature type="transmembrane region" description="Helical" evidence="9">
    <location>
        <begin position="6"/>
        <end position="26"/>
    </location>
</feature>
<keyword evidence="12" id="KW-1185">Reference proteome</keyword>
<dbReference type="InterPro" id="IPR001104">
    <property type="entry name" value="3-oxo-5_a-steroid_4-DH_C"/>
</dbReference>
<comment type="catalytic activity">
    <reaction evidence="8 9">
        <text>a di-trans,poly-cis-dolichal + NADP(+) = a di-trans,poly-cis-polyprenal + NADPH + H(+)</text>
        <dbReference type="Rhea" id="RHEA:80727"/>
        <dbReference type="Rhea" id="RHEA-COMP:19536"/>
        <dbReference type="Rhea" id="RHEA-COMP:19537"/>
        <dbReference type="ChEBI" id="CHEBI:15378"/>
        <dbReference type="ChEBI" id="CHEBI:57783"/>
        <dbReference type="ChEBI" id="CHEBI:58349"/>
        <dbReference type="ChEBI" id="CHEBI:231623"/>
        <dbReference type="ChEBI" id="CHEBI:231637"/>
        <dbReference type="EC" id="1.3.1.94"/>
    </reaction>
    <physiologicalReaction direction="right-to-left" evidence="8 9">
        <dbReference type="Rhea" id="RHEA:80729"/>
    </physiologicalReaction>
</comment>
<evidence type="ECO:0000313" key="12">
    <source>
        <dbReference type="Proteomes" id="UP000030665"/>
    </source>
</evidence>
<dbReference type="InterPro" id="IPR039698">
    <property type="entry name" value="Dfg10/SRD5A3"/>
</dbReference>
<protein>
    <recommendedName>
        <fullName evidence="7 9">Polyprenal reductase</fullName>
        <ecNumber evidence="2 9">1.3.1.94</ecNumber>
    </recommendedName>
</protein>
<proteinExistence type="inferred from homology"/>
<dbReference type="GO" id="GO:0160198">
    <property type="term" value="F:polyprenal reductase activity"/>
    <property type="evidence" value="ECO:0007669"/>
    <property type="project" value="UniProtKB-EC"/>
</dbReference>
<feature type="transmembrane region" description="Helical" evidence="9">
    <location>
        <begin position="147"/>
        <end position="168"/>
    </location>
</feature>
<dbReference type="PANTHER" id="PTHR14624:SF0">
    <property type="entry name" value="POLYPRENOL REDUCTASE"/>
    <property type="match status" value="1"/>
</dbReference>
<dbReference type="GO" id="GO:0003865">
    <property type="term" value="F:3-oxo-5-alpha-steroid 4-dehydrogenase activity"/>
    <property type="evidence" value="ECO:0007669"/>
    <property type="project" value="TreeGrafter"/>
</dbReference>
<accession>A0A077ZJS5</accession>
<comment type="similarity">
    <text evidence="6 9">Belongs to the steroid 5-alpha reductase family. Polyprenal reductase subfamily.</text>
</comment>
<feature type="transmembrane region" description="Helical" evidence="9">
    <location>
        <begin position="33"/>
        <end position="50"/>
    </location>
</feature>
<keyword evidence="9" id="KW-0560">Oxidoreductase</keyword>
<dbReference type="AlphaFoldDB" id="A0A077ZJS5"/>
<feature type="domain" description="3-oxo-5-alpha-steroid 4-dehydrogenase C-terminal" evidence="10">
    <location>
        <begin position="103"/>
        <end position="219"/>
    </location>
</feature>
<gene>
    <name evidence="11" type="ORF">TTRE_0000833101</name>
</gene>
<dbReference type="PROSITE" id="PS50244">
    <property type="entry name" value="S5A_REDUCTASE"/>
    <property type="match status" value="1"/>
</dbReference>
<evidence type="ECO:0000256" key="5">
    <source>
        <dbReference type="ARBA" id="ARBA00023136"/>
    </source>
</evidence>
<evidence type="ECO:0000256" key="2">
    <source>
        <dbReference type="ARBA" id="ARBA00012522"/>
    </source>
</evidence>
<dbReference type="UniPathway" id="UPA00378"/>
<sequence length="219" mass="25594">MAPWKPQQAVGIYIAYLICNTFEYIVPAPSSRLNEATVFLCCILFFAQALRRFFESAFLSVYSDTKMNIFHYLLGIIHYVMVPCSILIEGPSLTTLKRLTLMQWFGVALFVWASLKQHECFRILSAMRRGYSGDVLTHSHGIPHGGWFDYVACPHFFFEIIIYISIWLCQNLKWNTWPFVVIFVTVNQMIAASITREWYIRKFPEVYPTERTALIPYIF</sequence>
<evidence type="ECO:0000256" key="1">
    <source>
        <dbReference type="ARBA" id="ARBA00004127"/>
    </source>
</evidence>
<keyword evidence="5 9" id="KW-0472">Membrane</keyword>
<name>A0A077ZJS5_TRITR</name>
<comment type="pathway">
    <text evidence="9">Protein modification; protein glycosylation.</text>
</comment>
<evidence type="ECO:0000256" key="8">
    <source>
        <dbReference type="ARBA" id="ARBA00049427"/>
    </source>
</evidence>
<dbReference type="Proteomes" id="UP000030665">
    <property type="component" value="Unassembled WGS sequence"/>
</dbReference>
<comment type="subcellular location">
    <subcellularLocation>
        <location evidence="1">Endomembrane system</location>
        <topology evidence="1">Multi-pass membrane protein</topology>
    </subcellularLocation>
    <subcellularLocation>
        <location evidence="9">Endoplasmic reticulum membrane</location>
    </subcellularLocation>
</comment>
<dbReference type="STRING" id="36087.A0A077ZJS5"/>
<evidence type="ECO:0000256" key="7">
    <source>
        <dbReference type="ARBA" id="ARBA00047186"/>
    </source>
</evidence>
<evidence type="ECO:0000259" key="10">
    <source>
        <dbReference type="Pfam" id="PF02544"/>
    </source>
</evidence>
<comment type="function">
    <text evidence="9">Plays a key role in early steps of protein N-linked glycosylation by being involved in the conversion of polyprenol into dolichol. Acts as a polyprenal reductase that mediates the reduction of polyprenal into dolichal in a NADP-dependent mechanism. Dolichols are required for the synthesis of dolichol-linked monosaccharides and the oligosaccharide precursor used for N-glycosylation.</text>
</comment>
<evidence type="ECO:0000256" key="4">
    <source>
        <dbReference type="ARBA" id="ARBA00022989"/>
    </source>
</evidence>
<dbReference type="Pfam" id="PF02544">
    <property type="entry name" value="Steroid_dh"/>
    <property type="match status" value="1"/>
</dbReference>
<evidence type="ECO:0000313" key="11">
    <source>
        <dbReference type="EMBL" id="CDW59989.1"/>
    </source>
</evidence>
<dbReference type="PANTHER" id="PTHR14624">
    <property type="entry name" value="DFG10 PROTEIN"/>
    <property type="match status" value="1"/>
</dbReference>
<dbReference type="EC" id="1.3.1.94" evidence="2 9"/>
<dbReference type="GO" id="GO:0006488">
    <property type="term" value="P:dolichol-linked oligosaccharide biosynthetic process"/>
    <property type="evidence" value="ECO:0007669"/>
    <property type="project" value="UniProtKB-UniRule"/>
</dbReference>
<keyword evidence="9" id="KW-0256">Endoplasmic reticulum</keyword>
<evidence type="ECO:0000256" key="9">
    <source>
        <dbReference type="RuleBase" id="RU367081"/>
    </source>
</evidence>
<feature type="transmembrane region" description="Helical" evidence="9">
    <location>
        <begin position="70"/>
        <end position="88"/>
    </location>
</feature>
<feature type="transmembrane region" description="Helical" evidence="9">
    <location>
        <begin position="174"/>
        <end position="194"/>
    </location>
</feature>
<evidence type="ECO:0000256" key="6">
    <source>
        <dbReference type="ARBA" id="ARBA00046320"/>
    </source>
</evidence>